<evidence type="ECO:0000256" key="2">
    <source>
        <dbReference type="SAM" id="MobiDB-lite"/>
    </source>
</evidence>
<evidence type="ECO:0008006" key="6">
    <source>
        <dbReference type="Google" id="ProtNLM"/>
    </source>
</evidence>
<dbReference type="Proteomes" id="UP000664277">
    <property type="component" value="Unassembled WGS sequence"/>
</dbReference>
<feature type="signal peptide" evidence="3">
    <location>
        <begin position="1"/>
        <end position="43"/>
    </location>
</feature>
<dbReference type="EMBL" id="JAFLCK010000006">
    <property type="protein sequence ID" value="MBN8659985.1"/>
    <property type="molecule type" value="Genomic_DNA"/>
</dbReference>
<evidence type="ECO:0000256" key="1">
    <source>
        <dbReference type="SAM" id="Coils"/>
    </source>
</evidence>
<proteinExistence type="predicted"/>
<feature type="coiled-coil region" evidence="1">
    <location>
        <begin position="152"/>
        <end position="194"/>
    </location>
</feature>
<reference evidence="4" key="1">
    <citation type="submission" date="2021-02" db="EMBL/GenBank/DDBJ databases">
        <title>Genome-Resolved Metagenomics of a Microbial Community Performing Photosynthetic Biological Nutrient Removal.</title>
        <authorList>
            <person name="Mcdaniel E.A."/>
        </authorList>
    </citation>
    <scope>NUCLEOTIDE SEQUENCE</scope>
    <source>
        <strain evidence="4">UWPOB_OBS1</strain>
    </source>
</reference>
<feature type="coiled-coil region" evidence="1">
    <location>
        <begin position="231"/>
        <end position="258"/>
    </location>
</feature>
<evidence type="ECO:0000313" key="4">
    <source>
        <dbReference type="EMBL" id="MBN8659985.1"/>
    </source>
</evidence>
<sequence length="264" mass="30350">MKGLYITGCDNSRFRQVCNKFCSKKVLAIYLGLFVCLGCAAQAAEDLLNDALTCYKGGMYSRARNSLELYLRKKPLDQSANYLMGCILLKQNCPDLARARFEYCHKLQPQSAAGKLSAEALRGLQNLQTNSPNQGNEAKLSSIPTSTEPIEQERLKEERARLNKEAEDKIAVKKRVMENKIHEMNLQEEQALRNFLPVRRRFGGSYVNQEAKDAVKKDYDVRREAIKKAHEEETAQIMRQYQDRIQAYEDTLKSMESRKVQRRN</sequence>
<comment type="caution">
    <text evidence="4">The sequence shown here is derived from an EMBL/GenBank/DDBJ whole genome shotgun (WGS) entry which is preliminary data.</text>
</comment>
<organism evidence="4 5">
    <name type="scientific">Candidatus Obscuribacter phosphatis</name>
    <dbReference type="NCBI Taxonomy" id="1906157"/>
    <lineage>
        <taxon>Bacteria</taxon>
        <taxon>Bacillati</taxon>
        <taxon>Candidatus Melainabacteria</taxon>
        <taxon>Candidatus Obscuribacterales</taxon>
        <taxon>Candidatus Obscuribacteraceae</taxon>
        <taxon>Candidatus Obscuribacter</taxon>
    </lineage>
</organism>
<accession>A0A8J7PHV9</accession>
<feature type="chain" id="PRO_5035241477" description="Tetratricopeptide repeat protein" evidence="3">
    <location>
        <begin position="44"/>
        <end position="264"/>
    </location>
</feature>
<evidence type="ECO:0000313" key="5">
    <source>
        <dbReference type="Proteomes" id="UP000664277"/>
    </source>
</evidence>
<dbReference type="InterPro" id="IPR011990">
    <property type="entry name" value="TPR-like_helical_dom_sf"/>
</dbReference>
<feature type="compositionally biased region" description="Polar residues" evidence="2">
    <location>
        <begin position="127"/>
        <end position="136"/>
    </location>
</feature>
<dbReference type="SUPFAM" id="SSF48452">
    <property type="entry name" value="TPR-like"/>
    <property type="match status" value="1"/>
</dbReference>
<gene>
    <name evidence="4" type="ORF">J0M35_06450</name>
</gene>
<feature type="region of interest" description="Disordered" evidence="2">
    <location>
        <begin position="127"/>
        <end position="151"/>
    </location>
</feature>
<keyword evidence="1" id="KW-0175">Coiled coil</keyword>
<dbReference type="AlphaFoldDB" id="A0A8J7PHV9"/>
<protein>
    <recommendedName>
        <fullName evidence="6">Tetratricopeptide repeat protein</fullName>
    </recommendedName>
</protein>
<evidence type="ECO:0000256" key="3">
    <source>
        <dbReference type="SAM" id="SignalP"/>
    </source>
</evidence>
<dbReference type="Gene3D" id="1.25.40.10">
    <property type="entry name" value="Tetratricopeptide repeat domain"/>
    <property type="match status" value="1"/>
</dbReference>
<keyword evidence="3" id="KW-0732">Signal</keyword>
<name>A0A8J7PHV9_9BACT</name>